<evidence type="ECO:0000256" key="11">
    <source>
        <dbReference type="ARBA" id="ARBA00024615"/>
    </source>
</evidence>
<feature type="region of interest" description="Disordered" evidence="12">
    <location>
        <begin position="80"/>
        <end position="100"/>
    </location>
</feature>
<protein>
    <recommendedName>
        <fullName evidence="4">Autophagy-related protein 2</fullName>
    </recommendedName>
</protein>
<evidence type="ECO:0000256" key="8">
    <source>
        <dbReference type="ARBA" id="ARBA00023055"/>
    </source>
</evidence>
<dbReference type="GO" id="GO:0034045">
    <property type="term" value="C:phagophore assembly site membrane"/>
    <property type="evidence" value="ECO:0007669"/>
    <property type="project" value="UniProtKB-SubCell"/>
</dbReference>
<sequence length="1729" mass="193777">MVVVDGVRVWVCPKDGDGQEDFRMMSDGERGGRKVVVEEEVDHNEDGDGDGESSSAEGVYFGSSLDFLNGFGEVGFSPFGGSDEGNDEYKEEDVENDKGSGSGWIGNWIQRAIEAMEVCVNDVQLRVYASSLLSSPSPSTCLIMRLRKIVVGSSHRVDNSSATISDQIHQEENLKRIEISGFCVDAVDGSDETTLVRIQGRISGALRTCESLSNNESEGQSSVSQKDMEMFIDVIDGDFNARNLQILSQVLQDFLYAMRLNCEEETTSNVQPVSIERPVVGGMLLHTSTDDDQQSYLEAFYDATDQSISKYISFVAAPTNQSDSNFSIHMSEVNFRLSLEVTEDRSEAEDYVYATLCDTSITLASSLSRQSIRFEVSRCSVQATLNEILDEVTDQSRYDVVRFINNDLTCVVPPSHISFTMLTSRRLRRNEDTCSSSNTNFDICLEPVEIVIHPRTLKQVQTVLMDKNVSPKTIESQTHGENASINTSETYFQCAQVSVFLPVWSEVNDSPRSPRSLRNGIECDHFFTSLGFSMESCSFQSKQCSQEMFLVSHGCKIFFVSKDRMKYEFAEIASEPELESESGIRISYLPAEMSASTFPNVPTFARSTTADREGSNGIRPRDPQEGMLKEVLKCAYTIEARIPFFVIDLTLSERSYLEAMISSICTSTFGKGDTDCETLSVEEIYGFALRCDQCVLMLHEKEDDDSTKKETNLQYAPSSYITIFDGFRTHVCRSSMRGLTQIRATSQDITLYEASYVYEEDKSKAPLHDLKRRGIRSISDSVPIFYRTKLGSMRAIEKPAFHCDVSFGDSDDFSRDKIVFLFLFDMTYRYSIESAWFFKYIAILQGYRFEQENKAEEKNEVNEEENDETADRSLTKVFITVWDAILDYTPPAENFTDARVILRLGEVHSSTNMVSGSPFLSFKVCLSDMTGYLSNLRIPYGREDHRISCGLAFLGVTDVEDNHIGKQNGRGCTSISEAIASMGLVQVISLDTIDSFVKFNRETITNENPRININLYLGLLSIYTCKDSFKTLTKTFGEFWTKFTAPDEEELRRIKETGGFCEEGNNTLSSVENEEINLFDNITADMFSQNVDRPVTSTSSQINVIPDNAGDTPDNELSASELRRKYNVGKGVDDLAKSMLIPDFYTVKTCPKDEKAKKPSNTPLTSGVELGVHHSVPDDWASIGNEWVRHDSHEDQQAMWFTTLQGNDPLRPKSSNIDIYPTHVPISSAICDPLGDGDMDAGLHAGTPSPSVNMRLVVHDLSACFRFFDGIDFFSSNENQADCSNEKRSKSSASNKREELMNALLDDQYITHSEDKYKPLINDDFFMVGSSRKARDVGRYFETILDRVRLRMDSFVDVAEHRLTSCLDVKISGLFLSETISRGFPKKMMGEWINDHLHPRDNNDGFLMMKMVSMQPTIRISMDGKLMSDETRVALQFLPIRVNLDQHALTFIKGFFSSDDNSQEEDKDDIPGTFFQVFDVKPCKLKVNYQPIGVDYNALRNGSYLELLNLFPLEDMDLILKQLSIEGLTGWGNIISEIIRRWIEDISSGQIHKFVTRAAPVNVFTNLGNGAANLVLLPVDQYRKERKFVRGVRDGASSFAKTVALETINATSKISKQVAKVLDTPKALPHRPGVPKNVREASAHSRNSVAQGFGVAARTIVAIPCNEYRANGATGAIKGVAKALPIAVMAPLSGASEALSYTLQGARNQLRPDLYQEEEMMARRHNYYR</sequence>
<feature type="compositionally biased region" description="Acidic residues" evidence="12">
    <location>
        <begin position="84"/>
        <end position="95"/>
    </location>
</feature>
<comment type="subcellular location">
    <subcellularLocation>
        <location evidence="1">Endoplasmic reticulum membrane</location>
        <topology evidence="1">Peripheral membrane protein</topology>
    </subcellularLocation>
    <subcellularLocation>
        <location evidence="2">Preautophagosomal structure membrane</location>
        <topology evidence="2">Peripheral membrane protein</topology>
    </subcellularLocation>
</comment>
<dbReference type="GO" id="GO:0000422">
    <property type="term" value="P:autophagy of mitochondrion"/>
    <property type="evidence" value="ECO:0007669"/>
    <property type="project" value="TreeGrafter"/>
</dbReference>
<evidence type="ECO:0000256" key="7">
    <source>
        <dbReference type="ARBA" id="ARBA00023006"/>
    </source>
</evidence>
<evidence type="ECO:0000313" key="13">
    <source>
        <dbReference type="EMBL" id="CAD8574591.1"/>
    </source>
</evidence>
<dbReference type="PANTHER" id="PTHR13190">
    <property type="entry name" value="AUTOPHAGY-RELATED 2, ISOFORM A"/>
    <property type="match status" value="1"/>
</dbReference>
<evidence type="ECO:0000256" key="2">
    <source>
        <dbReference type="ARBA" id="ARBA00004623"/>
    </source>
</evidence>
<evidence type="ECO:0000256" key="9">
    <source>
        <dbReference type="ARBA" id="ARBA00023136"/>
    </source>
</evidence>
<evidence type="ECO:0000256" key="3">
    <source>
        <dbReference type="ARBA" id="ARBA00009714"/>
    </source>
</evidence>
<comment type="catalytic activity">
    <reaction evidence="10">
        <text>a 1,2-diacyl-sn-glycero-3-phospho-L-serine(in) = a 1,2-diacyl-sn-glycero-3-phospho-L-serine(out)</text>
        <dbReference type="Rhea" id="RHEA:38663"/>
        <dbReference type="ChEBI" id="CHEBI:57262"/>
    </reaction>
</comment>
<keyword evidence="8" id="KW-0445">Lipid transport</keyword>
<dbReference type="GO" id="GO:0061908">
    <property type="term" value="C:phagophore"/>
    <property type="evidence" value="ECO:0007669"/>
    <property type="project" value="TreeGrafter"/>
</dbReference>
<dbReference type="GO" id="GO:0061723">
    <property type="term" value="P:glycophagy"/>
    <property type="evidence" value="ECO:0007669"/>
    <property type="project" value="TreeGrafter"/>
</dbReference>
<evidence type="ECO:0000256" key="12">
    <source>
        <dbReference type="SAM" id="MobiDB-lite"/>
    </source>
</evidence>
<dbReference type="GO" id="GO:0006869">
    <property type="term" value="P:lipid transport"/>
    <property type="evidence" value="ECO:0007669"/>
    <property type="project" value="UniProtKB-KW"/>
</dbReference>
<comment type="similarity">
    <text evidence="3">Belongs to the ATG2 family.</text>
</comment>
<dbReference type="GO" id="GO:0043495">
    <property type="term" value="F:protein-membrane adaptor activity"/>
    <property type="evidence" value="ECO:0007669"/>
    <property type="project" value="TreeGrafter"/>
</dbReference>
<evidence type="ECO:0000256" key="1">
    <source>
        <dbReference type="ARBA" id="ARBA00004406"/>
    </source>
</evidence>
<dbReference type="GO" id="GO:0061709">
    <property type="term" value="P:reticulophagy"/>
    <property type="evidence" value="ECO:0007669"/>
    <property type="project" value="TreeGrafter"/>
</dbReference>
<dbReference type="GO" id="GO:0032266">
    <property type="term" value="F:phosphatidylinositol-3-phosphate binding"/>
    <property type="evidence" value="ECO:0007669"/>
    <property type="project" value="TreeGrafter"/>
</dbReference>
<proteinExistence type="inferred from homology"/>
<evidence type="ECO:0000256" key="6">
    <source>
        <dbReference type="ARBA" id="ARBA00022824"/>
    </source>
</evidence>
<dbReference type="EMBL" id="HBEU01001092">
    <property type="protein sequence ID" value="CAD8574591.1"/>
    <property type="molecule type" value="Transcribed_RNA"/>
</dbReference>
<dbReference type="GO" id="GO:0005789">
    <property type="term" value="C:endoplasmic reticulum membrane"/>
    <property type="evidence" value="ECO:0007669"/>
    <property type="project" value="UniProtKB-SubCell"/>
</dbReference>
<dbReference type="PANTHER" id="PTHR13190:SF1">
    <property type="entry name" value="AUTOPHAGY-RELATED 2, ISOFORM A"/>
    <property type="match status" value="1"/>
</dbReference>
<keyword evidence="6" id="KW-0256">Endoplasmic reticulum</keyword>
<keyword evidence="7" id="KW-0072">Autophagy</keyword>
<keyword evidence="5" id="KW-0813">Transport</keyword>
<dbReference type="GO" id="GO:0034727">
    <property type="term" value="P:piecemeal microautophagy of the nucleus"/>
    <property type="evidence" value="ECO:0007669"/>
    <property type="project" value="TreeGrafter"/>
</dbReference>
<dbReference type="GO" id="GO:0000045">
    <property type="term" value="P:autophagosome assembly"/>
    <property type="evidence" value="ECO:0007669"/>
    <property type="project" value="TreeGrafter"/>
</dbReference>
<comment type="catalytic activity">
    <reaction evidence="11">
        <text>a 1,2-diacyl-sn-glycero-3-phosphoethanolamine(in) = a 1,2-diacyl-sn-glycero-3-phosphoethanolamine(out)</text>
        <dbReference type="Rhea" id="RHEA:38895"/>
        <dbReference type="ChEBI" id="CHEBI:64612"/>
    </reaction>
</comment>
<name>A0A7S0PK61_9STRA</name>
<keyword evidence="9" id="KW-0472">Membrane</keyword>
<evidence type="ECO:0000256" key="5">
    <source>
        <dbReference type="ARBA" id="ARBA00022448"/>
    </source>
</evidence>
<accession>A0A7S0PK61</accession>
<dbReference type="Pfam" id="PF13329">
    <property type="entry name" value="ATG2_CAD"/>
    <property type="match status" value="2"/>
</dbReference>
<gene>
    <name evidence="13" type="ORF">LDAN0322_LOCUS736</name>
</gene>
<dbReference type="InterPro" id="IPR026849">
    <property type="entry name" value="ATG2"/>
</dbReference>
<reference evidence="13" key="1">
    <citation type="submission" date="2021-01" db="EMBL/GenBank/DDBJ databases">
        <authorList>
            <person name="Corre E."/>
            <person name="Pelletier E."/>
            <person name="Niang G."/>
            <person name="Scheremetjew M."/>
            <person name="Finn R."/>
            <person name="Kale V."/>
            <person name="Holt S."/>
            <person name="Cochrane G."/>
            <person name="Meng A."/>
            <person name="Brown T."/>
            <person name="Cohen L."/>
        </authorList>
    </citation>
    <scope>NUCLEOTIDE SEQUENCE</scope>
    <source>
        <strain evidence="13">B651</strain>
    </source>
</reference>
<evidence type="ECO:0000256" key="4">
    <source>
        <dbReference type="ARBA" id="ARBA00018070"/>
    </source>
</evidence>
<organism evidence="13">
    <name type="scientific">Leptocylindrus aporus</name>
    <dbReference type="NCBI Taxonomy" id="1398097"/>
    <lineage>
        <taxon>Eukaryota</taxon>
        <taxon>Sar</taxon>
        <taxon>Stramenopiles</taxon>
        <taxon>Ochrophyta</taxon>
        <taxon>Bacillariophyta</taxon>
        <taxon>Coscinodiscophyceae</taxon>
        <taxon>Chaetocerotophycidae</taxon>
        <taxon>Leptocylindrales</taxon>
        <taxon>Leptocylindraceae</taxon>
        <taxon>Leptocylindrus</taxon>
    </lineage>
</organism>
<evidence type="ECO:0000256" key="10">
    <source>
        <dbReference type="ARBA" id="ARBA00024479"/>
    </source>
</evidence>